<name>A0A4Z1EUZ8_9HELO</name>
<comment type="caution">
    <text evidence="1">The sequence shown here is derived from an EMBL/GenBank/DDBJ whole genome shotgun (WGS) entry which is preliminary data.</text>
</comment>
<dbReference type="EMBL" id="PQXI01000809">
    <property type="protein sequence ID" value="TGO12697.1"/>
    <property type="molecule type" value="Genomic_DNA"/>
</dbReference>
<accession>A0A4Z1EUZ8</accession>
<organism evidence="1 2">
    <name type="scientific">Botrytis paeoniae</name>
    <dbReference type="NCBI Taxonomy" id="278948"/>
    <lineage>
        <taxon>Eukaryota</taxon>
        <taxon>Fungi</taxon>
        <taxon>Dikarya</taxon>
        <taxon>Ascomycota</taxon>
        <taxon>Pezizomycotina</taxon>
        <taxon>Leotiomycetes</taxon>
        <taxon>Helotiales</taxon>
        <taxon>Sclerotiniaceae</taxon>
        <taxon>Botrytis</taxon>
    </lineage>
</organism>
<dbReference type="Proteomes" id="UP000297910">
    <property type="component" value="Unassembled WGS sequence"/>
</dbReference>
<protein>
    <submittedName>
        <fullName evidence="1">Uncharacterized protein</fullName>
    </submittedName>
</protein>
<dbReference type="AlphaFoldDB" id="A0A4Z1EUZ8"/>
<sequence>MNNKNYRGRAPQTPACTQDIEAKLAAEKTPEEAQQLAEHNQNLAIPYESHTKKVEVEHGAPKLFIQIDMIHPNRTAKEVDFFQIFPKYAPMVKNVEIHLIAPTFHSSVDVYNLRIKNMIKTIDVLSTFDLENLHFIISVNRPDNFQQMKLAAAGFDLNFDNWTMGIAPFGDQQKEVKVGFRSLIARRLAGVYRSEFLNHKVL</sequence>
<evidence type="ECO:0000313" key="2">
    <source>
        <dbReference type="Proteomes" id="UP000297910"/>
    </source>
</evidence>
<gene>
    <name evidence="1" type="ORF">BPAE_0812g00010</name>
</gene>
<proteinExistence type="predicted"/>
<keyword evidence="2" id="KW-1185">Reference proteome</keyword>
<evidence type="ECO:0000313" key="1">
    <source>
        <dbReference type="EMBL" id="TGO12697.1"/>
    </source>
</evidence>
<reference evidence="1 2" key="1">
    <citation type="submission" date="2017-12" db="EMBL/GenBank/DDBJ databases">
        <title>Comparative genomics of Botrytis spp.</title>
        <authorList>
            <person name="Valero-Jimenez C.A."/>
            <person name="Tapia P."/>
            <person name="Veloso J."/>
            <person name="Silva-Moreno E."/>
            <person name="Staats M."/>
            <person name="Valdes J.H."/>
            <person name="Van Kan J.A.L."/>
        </authorList>
    </citation>
    <scope>NUCLEOTIDE SEQUENCE [LARGE SCALE GENOMIC DNA]</scope>
    <source>
        <strain evidence="1 2">Bp0003</strain>
    </source>
</reference>